<name>A0A5C3L865_COPMA</name>
<dbReference type="InterPro" id="IPR012951">
    <property type="entry name" value="BBE"/>
</dbReference>
<evidence type="ECO:0000313" key="8">
    <source>
        <dbReference type="Proteomes" id="UP000307440"/>
    </source>
</evidence>
<evidence type="ECO:0000313" key="7">
    <source>
        <dbReference type="EMBL" id="TFK28997.1"/>
    </source>
</evidence>
<protein>
    <submittedName>
        <fullName evidence="7">FAD-binding domain-containing protein</fullName>
    </submittedName>
</protein>
<dbReference type="GO" id="GO:0016491">
    <property type="term" value="F:oxidoreductase activity"/>
    <property type="evidence" value="ECO:0007669"/>
    <property type="project" value="UniProtKB-KW"/>
</dbReference>
<evidence type="ECO:0000256" key="4">
    <source>
        <dbReference type="ARBA" id="ARBA00022827"/>
    </source>
</evidence>
<evidence type="ECO:0000256" key="3">
    <source>
        <dbReference type="ARBA" id="ARBA00022630"/>
    </source>
</evidence>
<dbReference type="OrthoDB" id="415825at2759"/>
<keyword evidence="4" id="KW-0274">FAD</keyword>
<proteinExistence type="inferred from homology"/>
<dbReference type="STRING" id="230819.A0A5C3L865"/>
<dbReference type="PANTHER" id="PTHR42973:SF39">
    <property type="entry name" value="FAD-BINDING PCMH-TYPE DOMAIN-CONTAINING PROTEIN"/>
    <property type="match status" value="1"/>
</dbReference>
<dbReference type="SUPFAM" id="SSF56176">
    <property type="entry name" value="FAD-binding/transporter-associated domain-like"/>
    <property type="match status" value="1"/>
</dbReference>
<evidence type="ECO:0000259" key="6">
    <source>
        <dbReference type="PROSITE" id="PS51387"/>
    </source>
</evidence>
<dbReference type="AlphaFoldDB" id="A0A5C3L865"/>
<comment type="cofactor">
    <cofactor evidence="1">
        <name>FAD</name>
        <dbReference type="ChEBI" id="CHEBI:57692"/>
    </cofactor>
</comment>
<dbReference type="Pfam" id="PF08031">
    <property type="entry name" value="BBE"/>
    <property type="match status" value="1"/>
</dbReference>
<feature type="domain" description="FAD-binding PCMH-type" evidence="6">
    <location>
        <begin position="33"/>
        <end position="205"/>
    </location>
</feature>
<keyword evidence="3" id="KW-0285">Flavoprotein</keyword>
<dbReference type="InterPro" id="IPR050416">
    <property type="entry name" value="FAD-linked_Oxidoreductase"/>
</dbReference>
<reference evidence="7 8" key="1">
    <citation type="journal article" date="2019" name="Nat. Ecol. Evol.">
        <title>Megaphylogeny resolves global patterns of mushroom evolution.</title>
        <authorList>
            <person name="Varga T."/>
            <person name="Krizsan K."/>
            <person name="Foldi C."/>
            <person name="Dima B."/>
            <person name="Sanchez-Garcia M."/>
            <person name="Sanchez-Ramirez S."/>
            <person name="Szollosi G.J."/>
            <person name="Szarkandi J.G."/>
            <person name="Papp V."/>
            <person name="Albert L."/>
            <person name="Andreopoulos W."/>
            <person name="Angelini C."/>
            <person name="Antonin V."/>
            <person name="Barry K.W."/>
            <person name="Bougher N.L."/>
            <person name="Buchanan P."/>
            <person name="Buyck B."/>
            <person name="Bense V."/>
            <person name="Catcheside P."/>
            <person name="Chovatia M."/>
            <person name="Cooper J."/>
            <person name="Damon W."/>
            <person name="Desjardin D."/>
            <person name="Finy P."/>
            <person name="Geml J."/>
            <person name="Haridas S."/>
            <person name="Hughes K."/>
            <person name="Justo A."/>
            <person name="Karasinski D."/>
            <person name="Kautmanova I."/>
            <person name="Kiss B."/>
            <person name="Kocsube S."/>
            <person name="Kotiranta H."/>
            <person name="LaButti K.M."/>
            <person name="Lechner B.E."/>
            <person name="Liimatainen K."/>
            <person name="Lipzen A."/>
            <person name="Lukacs Z."/>
            <person name="Mihaltcheva S."/>
            <person name="Morgado L.N."/>
            <person name="Niskanen T."/>
            <person name="Noordeloos M.E."/>
            <person name="Ohm R.A."/>
            <person name="Ortiz-Santana B."/>
            <person name="Ovrebo C."/>
            <person name="Racz N."/>
            <person name="Riley R."/>
            <person name="Savchenko A."/>
            <person name="Shiryaev A."/>
            <person name="Soop K."/>
            <person name="Spirin V."/>
            <person name="Szebenyi C."/>
            <person name="Tomsovsky M."/>
            <person name="Tulloss R.E."/>
            <person name="Uehling J."/>
            <person name="Grigoriev I.V."/>
            <person name="Vagvolgyi C."/>
            <person name="Papp T."/>
            <person name="Martin F.M."/>
            <person name="Miettinen O."/>
            <person name="Hibbett D.S."/>
            <person name="Nagy L.G."/>
        </authorList>
    </citation>
    <scope>NUCLEOTIDE SEQUENCE [LARGE SCALE GENOMIC DNA]</scope>
    <source>
        <strain evidence="7 8">CBS 121175</strain>
    </source>
</reference>
<dbReference type="InterPro" id="IPR036318">
    <property type="entry name" value="FAD-bd_PCMH-like_sf"/>
</dbReference>
<accession>A0A5C3L865</accession>
<keyword evidence="5" id="KW-0560">Oxidoreductase</keyword>
<keyword evidence="8" id="KW-1185">Reference proteome</keyword>
<gene>
    <name evidence="7" type="ORF">FA15DRAFT_583227</name>
</gene>
<dbReference type="InterPro" id="IPR016166">
    <property type="entry name" value="FAD-bd_PCMH"/>
</dbReference>
<dbReference type="PROSITE" id="PS51387">
    <property type="entry name" value="FAD_PCMH"/>
    <property type="match status" value="1"/>
</dbReference>
<organism evidence="7 8">
    <name type="scientific">Coprinopsis marcescibilis</name>
    <name type="common">Agaric fungus</name>
    <name type="synonym">Psathyrella marcescibilis</name>
    <dbReference type="NCBI Taxonomy" id="230819"/>
    <lineage>
        <taxon>Eukaryota</taxon>
        <taxon>Fungi</taxon>
        <taxon>Dikarya</taxon>
        <taxon>Basidiomycota</taxon>
        <taxon>Agaricomycotina</taxon>
        <taxon>Agaricomycetes</taxon>
        <taxon>Agaricomycetidae</taxon>
        <taxon>Agaricales</taxon>
        <taxon>Agaricineae</taxon>
        <taxon>Psathyrellaceae</taxon>
        <taxon>Coprinopsis</taxon>
    </lineage>
</organism>
<comment type="similarity">
    <text evidence="2">Belongs to the oxygen-dependent FAD-linked oxidoreductase family.</text>
</comment>
<dbReference type="Pfam" id="PF01565">
    <property type="entry name" value="FAD_binding_4"/>
    <property type="match status" value="1"/>
</dbReference>
<dbReference type="Gene3D" id="3.40.462.20">
    <property type="match status" value="1"/>
</dbReference>
<evidence type="ECO:0000256" key="1">
    <source>
        <dbReference type="ARBA" id="ARBA00001974"/>
    </source>
</evidence>
<dbReference type="PANTHER" id="PTHR42973">
    <property type="entry name" value="BINDING OXIDOREDUCTASE, PUTATIVE (AFU_ORTHOLOGUE AFUA_1G17690)-RELATED"/>
    <property type="match status" value="1"/>
</dbReference>
<dbReference type="Proteomes" id="UP000307440">
    <property type="component" value="Unassembled WGS sequence"/>
</dbReference>
<dbReference type="EMBL" id="ML210152">
    <property type="protein sequence ID" value="TFK28997.1"/>
    <property type="molecule type" value="Genomic_DNA"/>
</dbReference>
<dbReference type="Gene3D" id="3.30.465.10">
    <property type="match status" value="1"/>
</dbReference>
<dbReference type="InterPro" id="IPR016169">
    <property type="entry name" value="FAD-bd_PCMH_sub2"/>
</dbReference>
<evidence type="ECO:0000256" key="2">
    <source>
        <dbReference type="ARBA" id="ARBA00005466"/>
    </source>
</evidence>
<dbReference type="InterPro" id="IPR016167">
    <property type="entry name" value="FAD-bd_PCMH_sub1"/>
</dbReference>
<dbReference type="Gene3D" id="3.30.43.10">
    <property type="entry name" value="Uridine Diphospho-n-acetylenolpyruvylglucosamine Reductase, domain 2"/>
    <property type="match status" value="1"/>
</dbReference>
<dbReference type="GO" id="GO:0071949">
    <property type="term" value="F:FAD binding"/>
    <property type="evidence" value="ECO:0007669"/>
    <property type="project" value="InterPro"/>
</dbReference>
<evidence type="ECO:0000256" key="5">
    <source>
        <dbReference type="ARBA" id="ARBA00023002"/>
    </source>
</evidence>
<dbReference type="InterPro" id="IPR006094">
    <property type="entry name" value="Oxid_FAD_bind_N"/>
</dbReference>
<sequence length="506" mass="55160">MTDLASFTLLIKGDIVTPTHPSYPTAIARWARNAQRPARLVVFPKDAVDVSHCILYAKAQGLVFAVKGGGHNTAGASSAKDGLVVDLSRYMNGVRMDGERRLGYVGGGACWGAVDREGMKYGLATVGGTVSHVRVVQLTLGGGFGWLSGRHGLTIDNLKQATIVTSSGDILTVNATQHPDVFWAIRGGGSNFGVVTEFVFHMHPQRARVFAGELVYVCDAPTPYCDSEGTVVAEVMSATKRWWAKASAPGASGDEAVSHVITLRQGDDGRYQPVVVVFVFWNGTECEGRERFREFYGIEHISDSTGEMPYEEVNTLQDNVFRHGLSYYLRGTTQAGPTRPSTMLKLMHKCLSLSQSHPNSPTGQISASAQPPPMVLFKYIPFRAIDGVPPASTAFNRADGRGLLNVLLMIRWDSSEGDEGKGMLGVSRETAKEFVDIVARQGGADRKEMHGYTNFVPVIRKVTAPIRGERAKKAFGANYARLQDVKGVYDPELFFDRWFPVIPAPR</sequence>